<protein>
    <submittedName>
        <fullName evidence="1">Uncharacterized protein</fullName>
    </submittedName>
</protein>
<dbReference type="InterPro" id="IPR011042">
    <property type="entry name" value="6-blade_b-propeller_TolB-like"/>
</dbReference>
<dbReference type="Proteomes" id="UP000619265">
    <property type="component" value="Unassembled WGS sequence"/>
</dbReference>
<evidence type="ECO:0000313" key="1">
    <source>
        <dbReference type="EMBL" id="KAF5455158.1"/>
    </source>
</evidence>
<dbReference type="Gramene" id="Jr11_13810_p1">
    <property type="protein sequence ID" value="cds.Jr11_13810_p1"/>
    <property type="gene ID" value="Jr11_13810"/>
</dbReference>
<sequence>MMKFESGYTVEMVFDGSKLGIKPYLVEVLPNEELLLLDSANSNIYRISASLSLYTRPKLVGGSPKGYSGHVDGKPREARMNQLKGLTVDDRGNIYIADTMNMAIRKISVAGKCFIFILFKHLLCNIKISFSLGVITKTFQCWKMCLKADNFFFEDDEVVAPFGLPLFIYPSSFEYFMSQSSI</sequence>
<name>A0A833UI26_JUGRE</name>
<dbReference type="PANTHER" id="PTHR13833:SF57">
    <property type="entry name" value="NHL REPEAT PROTEIN"/>
    <property type="match status" value="1"/>
</dbReference>
<dbReference type="Gene3D" id="2.120.10.30">
    <property type="entry name" value="TolB, C-terminal domain"/>
    <property type="match status" value="1"/>
</dbReference>
<comment type="caution">
    <text evidence="1">The sequence shown here is derived from an EMBL/GenBank/DDBJ whole genome shotgun (WGS) entry which is preliminary data.</text>
</comment>
<reference evidence="1" key="1">
    <citation type="submission" date="2015-10" db="EMBL/GenBank/DDBJ databases">
        <authorList>
            <person name="Martinez-Garcia P.J."/>
            <person name="Crepeau M.W."/>
            <person name="Puiu D."/>
            <person name="Gonzalez-Ibeas D."/>
            <person name="Whalen J."/>
            <person name="Stevens K."/>
            <person name="Paul R."/>
            <person name="Butterfield T."/>
            <person name="Britton M."/>
            <person name="Reagan R."/>
            <person name="Chakraborty S."/>
            <person name="Walawage S.L."/>
            <person name="Vasquez-Gross H.A."/>
            <person name="Cardeno C."/>
            <person name="Famula R."/>
            <person name="Pratt K."/>
            <person name="Kuruganti S."/>
            <person name="Aradhya M.K."/>
            <person name="Leslie C.A."/>
            <person name="Dandekar A.M."/>
            <person name="Salzberg S.L."/>
            <person name="Wegrzyn J.L."/>
            <person name="Langley C.H."/>
            <person name="Neale D.B."/>
        </authorList>
    </citation>
    <scope>NUCLEOTIDE SEQUENCE</scope>
    <source>
        <tissue evidence="1">Leaves</tissue>
    </source>
</reference>
<dbReference type="SUPFAM" id="SSF101898">
    <property type="entry name" value="NHL repeat"/>
    <property type="match status" value="1"/>
</dbReference>
<evidence type="ECO:0000313" key="2">
    <source>
        <dbReference type="Proteomes" id="UP000619265"/>
    </source>
</evidence>
<gene>
    <name evidence="1" type="ORF">F2P56_024762</name>
</gene>
<organism evidence="1 2">
    <name type="scientific">Juglans regia</name>
    <name type="common">English walnut</name>
    <dbReference type="NCBI Taxonomy" id="51240"/>
    <lineage>
        <taxon>Eukaryota</taxon>
        <taxon>Viridiplantae</taxon>
        <taxon>Streptophyta</taxon>
        <taxon>Embryophyta</taxon>
        <taxon>Tracheophyta</taxon>
        <taxon>Spermatophyta</taxon>
        <taxon>Magnoliopsida</taxon>
        <taxon>eudicotyledons</taxon>
        <taxon>Gunneridae</taxon>
        <taxon>Pentapetalae</taxon>
        <taxon>rosids</taxon>
        <taxon>fabids</taxon>
        <taxon>Fagales</taxon>
        <taxon>Juglandaceae</taxon>
        <taxon>Juglans</taxon>
    </lineage>
</organism>
<dbReference type="EMBL" id="LIHL02000011">
    <property type="protein sequence ID" value="KAF5455158.1"/>
    <property type="molecule type" value="Genomic_DNA"/>
</dbReference>
<accession>A0A833UI26</accession>
<dbReference type="PANTHER" id="PTHR13833">
    <property type="match status" value="1"/>
</dbReference>
<dbReference type="AlphaFoldDB" id="A0A833UI26"/>
<proteinExistence type="predicted"/>
<reference evidence="1" key="2">
    <citation type="submission" date="2020-03" db="EMBL/GenBank/DDBJ databases">
        <title>Walnut 2.0.</title>
        <authorList>
            <person name="Marrano A."/>
            <person name="Britton M."/>
            <person name="Zimin A.V."/>
            <person name="Zaini P.A."/>
            <person name="Workman R."/>
            <person name="Puiu D."/>
            <person name="Bianco L."/>
            <person name="Allen B.J."/>
            <person name="Troggio M."/>
            <person name="Leslie C.A."/>
            <person name="Timp W."/>
            <person name="Dendekar A."/>
            <person name="Salzberg S.L."/>
            <person name="Neale D.B."/>
        </authorList>
    </citation>
    <scope>NUCLEOTIDE SEQUENCE</scope>
    <source>
        <tissue evidence="1">Leaves</tissue>
    </source>
</reference>